<dbReference type="EMBL" id="WNKY01000067">
    <property type="protein sequence ID" value="MTV41738.1"/>
    <property type="molecule type" value="Genomic_DNA"/>
</dbReference>
<name>A0A6L6PRK4_9BURK</name>
<dbReference type="OrthoDB" id="8759812at2"/>
<dbReference type="Proteomes" id="UP000475582">
    <property type="component" value="Unassembled WGS sequence"/>
</dbReference>
<reference evidence="1 2" key="1">
    <citation type="submission" date="2019-11" db="EMBL/GenBank/DDBJ databases">
        <title>Type strains purchased from KCTC, JCM and DSMZ.</title>
        <authorList>
            <person name="Lu H."/>
        </authorList>
    </citation>
    <scope>NUCLEOTIDE SEQUENCE [LARGE SCALE GENOMIC DNA]</scope>
    <source>
        <strain evidence="1 2">KCTC 22382</strain>
    </source>
</reference>
<evidence type="ECO:0000313" key="2">
    <source>
        <dbReference type="Proteomes" id="UP000475582"/>
    </source>
</evidence>
<organism evidence="1 2">
    <name type="scientific">Duganella radicis</name>
    <dbReference type="NCBI Taxonomy" id="551988"/>
    <lineage>
        <taxon>Bacteria</taxon>
        <taxon>Pseudomonadati</taxon>
        <taxon>Pseudomonadota</taxon>
        <taxon>Betaproteobacteria</taxon>
        <taxon>Burkholderiales</taxon>
        <taxon>Oxalobacteraceae</taxon>
        <taxon>Telluria group</taxon>
        <taxon>Duganella</taxon>
    </lineage>
</organism>
<keyword evidence="2" id="KW-1185">Reference proteome</keyword>
<comment type="caution">
    <text evidence="1">The sequence shown here is derived from an EMBL/GenBank/DDBJ whole genome shotgun (WGS) entry which is preliminary data.</text>
</comment>
<evidence type="ECO:0000313" key="1">
    <source>
        <dbReference type="EMBL" id="MTV41738.1"/>
    </source>
</evidence>
<protein>
    <submittedName>
        <fullName evidence="1">Uncharacterized protein</fullName>
    </submittedName>
</protein>
<gene>
    <name evidence="1" type="ORF">GM676_29725</name>
</gene>
<sequence length="116" mass="12425">MLRELIALTGQVAGTVPVLELQLGEVLTRTTVQVADGHHLLITAVLPRDEDAGQALQAGAAAEAEIEYLWHADEGRHIGLRRVALATLADERGLMDAILETADLAAAWLERRRGGA</sequence>
<proteinExistence type="predicted"/>
<accession>A0A6L6PRK4</accession>
<dbReference type="AlphaFoldDB" id="A0A6L6PRK4"/>